<accession>A0A6C6ZYT4</accession>
<sequence>MPLQEASKNSPLCVELSSQLYGVGYMVAALTLSMWQQS</sequence>
<dbReference type="Proteomes" id="UP000008322">
    <property type="component" value="Chromosome"/>
</dbReference>
<proteinExistence type="predicted"/>
<organism evidence="1 2">
    <name type="scientific">Salmonella dublin (strain CT_02021853)</name>
    <dbReference type="NCBI Taxonomy" id="439851"/>
    <lineage>
        <taxon>Bacteria</taxon>
        <taxon>Pseudomonadati</taxon>
        <taxon>Pseudomonadota</taxon>
        <taxon>Gammaproteobacteria</taxon>
        <taxon>Enterobacterales</taxon>
        <taxon>Enterobacteriaceae</taxon>
        <taxon>Salmonella</taxon>
    </lineage>
</organism>
<name>A0A6C6ZYT4_SALDC</name>
<protein>
    <submittedName>
        <fullName evidence="1">Uncharacterized protein</fullName>
    </submittedName>
</protein>
<dbReference type="EMBL" id="CP001144">
    <property type="protein sequence ID" value="ACH76042.1"/>
    <property type="molecule type" value="Genomic_DNA"/>
</dbReference>
<evidence type="ECO:0000313" key="1">
    <source>
        <dbReference type="EMBL" id="ACH76042.1"/>
    </source>
</evidence>
<reference evidence="1 2" key="1">
    <citation type="journal article" date="2011" name="J. Bacteriol.">
        <title>Comparative genomics of 28 Salmonella enterica isolates: evidence for CRISPR-mediated adaptive sublineage evolution.</title>
        <authorList>
            <person name="Fricke W.F."/>
            <person name="Mammel M.K."/>
            <person name="McDermott P.F."/>
            <person name="Tartera C."/>
            <person name="White D.G."/>
            <person name="Leclerc J.E."/>
            <person name="Ravel J."/>
            <person name="Cebula T.A."/>
        </authorList>
    </citation>
    <scope>NUCLEOTIDE SEQUENCE [LARGE SCALE GENOMIC DNA]</scope>
    <source>
        <strain evidence="1 2">CT_02021853</strain>
    </source>
</reference>
<gene>
    <name evidence="1" type="ordered locus">SeD_A0621</name>
</gene>
<dbReference type="AlphaFoldDB" id="A0A6C6ZYT4"/>
<dbReference type="KEGG" id="sed:SeD_A0621"/>
<evidence type="ECO:0000313" key="2">
    <source>
        <dbReference type="Proteomes" id="UP000008322"/>
    </source>
</evidence>